<feature type="region of interest" description="Disordered" evidence="1">
    <location>
        <begin position="1"/>
        <end position="88"/>
    </location>
</feature>
<gene>
    <name evidence="3" type="ORF">PGT21_018828</name>
    <name evidence="4" type="ORF">PGTUg99_034398</name>
</gene>
<evidence type="ECO:0000313" key="4">
    <source>
        <dbReference type="EMBL" id="KAA1136178.1"/>
    </source>
</evidence>
<proteinExistence type="predicted"/>
<feature type="compositionally biased region" description="Basic and acidic residues" evidence="1">
    <location>
        <begin position="528"/>
        <end position="543"/>
    </location>
</feature>
<keyword evidence="5" id="KW-1185">Reference proteome</keyword>
<feature type="region of interest" description="Disordered" evidence="1">
    <location>
        <begin position="498"/>
        <end position="577"/>
    </location>
</feature>
<feature type="compositionally biased region" description="Polar residues" evidence="1">
    <location>
        <begin position="48"/>
        <end position="62"/>
    </location>
</feature>
<comment type="caution">
    <text evidence="3">The sequence shown here is derived from an EMBL/GenBank/DDBJ whole genome shotgun (WGS) entry which is preliminary data.</text>
</comment>
<evidence type="ECO:0000313" key="3">
    <source>
        <dbReference type="EMBL" id="KAA1085772.1"/>
    </source>
</evidence>
<dbReference type="AlphaFoldDB" id="A0A5B0NAQ8"/>
<dbReference type="EMBL" id="VSWC01000106">
    <property type="protein sequence ID" value="KAA1085772.1"/>
    <property type="molecule type" value="Genomic_DNA"/>
</dbReference>
<reference evidence="5 6" key="1">
    <citation type="submission" date="2019-05" db="EMBL/GenBank/DDBJ databases">
        <title>Emergence of the Ug99 lineage of the wheat stem rust pathogen through somatic hybridization.</title>
        <authorList>
            <person name="Li F."/>
            <person name="Upadhyaya N.M."/>
            <person name="Sperschneider J."/>
            <person name="Matny O."/>
            <person name="Nguyen-Phuc H."/>
            <person name="Mago R."/>
            <person name="Raley C."/>
            <person name="Miller M.E."/>
            <person name="Silverstein K.A.T."/>
            <person name="Henningsen E."/>
            <person name="Hirsch C.D."/>
            <person name="Visser B."/>
            <person name="Pretorius Z.A."/>
            <person name="Steffenson B.J."/>
            <person name="Schwessinger B."/>
            <person name="Dodds P.N."/>
            <person name="Figueroa M."/>
        </authorList>
    </citation>
    <scope>NUCLEOTIDE SEQUENCE [LARGE SCALE GENOMIC DNA]</scope>
    <source>
        <strain evidence="3">21-0</strain>
        <strain evidence="4 6">Ug99</strain>
    </source>
</reference>
<feature type="region of interest" description="Disordered" evidence="1">
    <location>
        <begin position="265"/>
        <end position="302"/>
    </location>
</feature>
<organism evidence="3 5">
    <name type="scientific">Puccinia graminis f. sp. tritici</name>
    <dbReference type="NCBI Taxonomy" id="56615"/>
    <lineage>
        <taxon>Eukaryota</taxon>
        <taxon>Fungi</taxon>
        <taxon>Dikarya</taxon>
        <taxon>Basidiomycota</taxon>
        <taxon>Pucciniomycotina</taxon>
        <taxon>Pucciniomycetes</taxon>
        <taxon>Pucciniales</taxon>
        <taxon>Pucciniaceae</taxon>
        <taxon>Puccinia</taxon>
    </lineage>
</organism>
<sequence length="577" mass="63103">MSSSNMDDSTDVTTFDDELDHPPTKTSAKHLSSTDDDPGAATIVSAASLDSANMGTPASTPTGLGARPAWKSKLTGGSPIPQESVSRPPVAVSSKVAASSNVSVNSNVSVSPSVAASSVSPLPSPEILPIRSIEVEAPPRQHNSVGVVVAAILSVSVVLVLVLVVGYLTSQRYRRWRESRRARYTETKWKISRPLPEGESLRSSMREVPQIEISTNELVYAPLDPFARSIPRQSRMPFNLGSSDPVEEIDEERGWLWGTQTSKKKGTDRIVTPGLGVGKYRSKNSRGQRQDSLNSRQSHLQTDDIDELMEELMYADEAGDAYKYDNGPEEPSTRFATTGVSSLLGRLKDSFSDRSGFGSLSSSAGRLGIDSSRGQWNEVGRLVIDDEKDITTQDDDDHEKTPGFQVRFESNVSFRSAPPLSEIVVLPLSELSASTWDDHSEDHKVAKTNRARAPSLEVEFDDAQAGYISTGHPFRQPDSCPRTSGTNSVRQLVNRLEENEGKFTHLPSPSSRQPRRKRKEALPSRYDTQPDQHAHASKTRTEKIGGLVKVKSKHLYPGGYVGRSPTKKLRKKDSPDA</sequence>
<protein>
    <submittedName>
        <fullName evidence="3">Uncharacterized protein</fullName>
    </submittedName>
</protein>
<dbReference type="EMBL" id="VDEP01000036">
    <property type="protein sequence ID" value="KAA1136178.1"/>
    <property type="molecule type" value="Genomic_DNA"/>
</dbReference>
<name>A0A5B0NAQ8_PUCGR</name>
<accession>A0A5B0NAQ8</accession>
<keyword evidence="2" id="KW-0472">Membrane</keyword>
<keyword evidence="2" id="KW-0812">Transmembrane</keyword>
<keyword evidence="2" id="KW-1133">Transmembrane helix</keyword>
<dbReference type="Proteomes" id="UP000324748">
    <property type="component" value="Unassembled WGS sequence"/>
</dbReference>
<evidence type="ECO:0000313" key="6">
    <source>
        <dbReference type="Proteomes" id="UP000325313"/>
    </source>
</evidence>
<feature type="transmembrane region" description="Helical" evidence="2">
    <location>
        <begin position="145"/>
        <end position="168"/>
    </location>
</feature>
<feature type="compositionally biased region" description="Polar residues" evidence="1">
    <location>
        <begin position="287"/>
        <end position="300"/>
    </location>
</feature>
<evidence type="ECO:0000256" key="1">
    <source>
        <dbReference type="SAM" id="MobiDB-lite"/>
    </source>
</evidence>
<feature type="compositionally biased region" description="Acidic residues" evidence="1">
    <location>
        <begin position="8"/>
        <end position="19"/>
    </location>
</feature>
<dbReference type="Proteomes" id="UP000325313">
    <property type="component" value="Unassembled WGS sequence"/>
</dbReference>
<evidence type="ECO:0000313" key="5">
    <source>
        <dbReference type="Proteomes" id="UP000324748"/>
    </source>
</evidence>
<evidence type="ECO:0000256" key="2">
    <source>
        <dbReference type="SAM" id="Phobius"/>
    </source>
</evidence>
<dbReference type="OrthoDB" id="2503055at2759"/>